<dbReference type="EMBL" id="MQUC01000003">
    <property type="protein sequence ID" value="PRP66429.1"/>
    <property type="molecule type" value="Genomic_DNA"/>
</dbReference>
<dbReference type="InterPro" id="IPR011701">
    <property type="entry name" value="MFS"/>
</dbReference>
<evidence type="ECO:0000259" key="8">
    <source>
        <dbReference type="PROSITE" id="PS50850"/>
    </source>
</evidence>
<feature type="domain" description="Major facilitator superfamily (MFS) profile" evidence="8">
    <location>
        <begin position="1"/>
        <end position="406"/>
    </location>
</feature>
<dbReference type="AlphaFoldDB" id="A0A2S9WSK3"/>
<reference evidence="9 10" key="1">
    <citation type="submission" date="2016-11" db="EMBL/GenBank/DDBJ databases">
        <title>Trade-off between light-utilization and light-protection in marine flavobacteria.</title>
        <authorList>
            <person name="Kumagai Y."/>
        </authorList>
    </citation>
    <scope>NUCLEOTIDE SEQUENCE [LARGE SCALE GENOMIC DNA]</scope>
    <source>
        <strain evidence="9 10">JCM 17109</strain>
    </source>
</reference>
<feature type="transmembrane region" description="Helical" evidence="7">
    <location>
        <begin position="382"/>
        <end position="402"/>
    </location>
</feature>
<keyword evidence="2" id="KW-0813">Transport</keyword>
<keyword evidence="4 7" id="KW-0812">Transmembrane</keyword>
<evidence type="ECO:0000313" key="9">
    <source>
        <dbReference type="EMBL" id="PRP66429.1"/>
    </source>
</evidence>
<accession>A0A2S9WSK3</accession>
<evidence type="ECO:0000256" key="4">
    <source>
        <dbReference type="ARBA" id="ARBA00022692"/>
    </source>
</evidence>
<feature type="transmembrane region" description="Helical" evidence="7">
    <location>
        <begin position="66"/>
        <end position="89"/>
    </location>
</feature>
<keyword evidence="6 7" id="KW-0472">Membrane</keyword>
<dbReference type="InterPro" id="IPR050171">
    <property type="entry name" value="MFS_Transporters"/>
</dbReference>
<evidence type="ECO:0000256" key="7">
    <source>
        <dbReference type="SAM" id="Phobius"/>
    </source>
</evidence>
<feature type="transmembrane region" description="Helical" evidence="7">
    <location>
        <begin position="35"/>
        <end position="54"/>
    </location>
</feature>
<keyword evidence="5 7" id="KW-1133">Transmembrane helix</keyword>
<evidence type="ECO:0000256" key="6">
    <source>
        <dbReference type="ARBA" id="ARBA00023136"/>
    </source>
</evidence>
<dbReference type="PANTHER" id="PTHR23517">
    <property type="entry name" value="RESISTANCE PROTEIN MDTM, PUTATIVE-RELATED-RELATED"/>
    <property type="match status" value="1"/>
</dbReference>
<comment type="caution">
    <text evidence="9">The sequence shown here is derived from an EMBL/GenBank/DDBJ whole genome shotgun (WGS) entry which is preliminary data.</text>
</comment>
<feature type="transmembrane region" description="Helical" evidence="7">
    <location>
        <begin position="311"/>
        <end position="330"/>
    </location>
</feature>
<keyword evidence="10" id="KW-1185">Reference proteome</keyword>
<dbReference type="SUPFAM" id="SSF103473">
    <property type="entry name" value="MFS general substrate transporter"/>
    <property type="match status" value="1"/>
</dbReference>
<name>A0A2S9WSK3_9FLAO</name>
<feature type="transmembrane region" description="Helical" evidence="7">
    <location>
        <begin position="135"/>
        <end position="154"/>
    </location>
</feature>
<dbReference type="Pfam" id="PF07690">
    <property type="entry name" value="MFS_1"/>
    <property type="match status" value="1"/>
</dbReference>
<dbReference type="Proteomes" id="UP000239532">
    <property type="component" value="Unassembled WGS sequence"/>
</dbReference>
<feature type="transmembrane region" description="Helical" evidence="7">
    <location>
        <begin position="95"/>
        <end position="114"/>
    </location>
</feature>
<organism evidence="9 10">
    <name type="scientific">Nonlabens agnitus</name>
    <dbReference type="NCBI Taxonomy" id="870484"/>
    <lineage>
        <taxon>Bacteria</taxon>
        <taxon>Pseudomonadati</taxon>
        <taxon>Bacteroidota</taxon>
        <taxon>Flavobacteriia</taxon>
        <taxon>Flavobacteriales</taxon>
        <taxon>Flavobacteriaceae</taxon>
        <taxon>Nonlabens</taxon>
    </lineage>
</organism>
<keyword evidence="3" id="KW-1003">Cell membrane</keyword>
<feature type="transmembrane region" description="Helical" evidence="7">
    <location>
        <begin position="284"/>
        <end position="305"/>
    </location>
</feature>
<dbReference type="GO" id="GO:0005886">
    <property type="term" value="C:plasma membrane"/>
    <property type="evidence" value="ECO:0007669"/>
    <property type="project" value="UniProtKB-SubCell"/>
</dbReference>
<feature type="transmembrane region" description="Helical" evidence="7">
    <location>
        <begin position="342"/>
        <end position="362"/>
    </location>
</feature>
<comment type="subcellular location">
    <subcellularLocation>
        <location evidence="1">Cell membrane</location>
        <topology evidence="1">Multi-pass membrane protein</topology>
    </subcellularLocation>
</comment>
<proteinExistence type="predicted"/>
<sequence>MLLLILAGEAVFILPFVLPRIFRPTVLEVFQLSNVELGALFSTYGVVAFFSYLFGGSIADKYQPKYLISVALMLTAAGGLVLATIPDFWTLQLLYGYWGFTTIFLFWAAMLKATRVTGGKNRQGLAFGLLDGGRGLVAAGFGSLGIFVFTFFVVDRVATSVENQADSFQYVVLTFSAVIAAVGILVAIFLKSTTRAEEVQVTQWKELITNFKTVIKIKAVWLLMVIILCAYVGYKITDVFSLYANDVLKYDEVESAKVGTYLLYIRPFVGVGVGLLADKTKTSLMMIIGFLLSLLGCALFASGIIEEGLETLFIISILVTATGVYAFRTLYYAALQEGHIPLIMTGTAIGLISLVGYTPDIFMGPLIGYFLDGWPGELGHQYVFIMCGVFMIIGAIASLSFWKVTQNTRVQ</sequence>
<feature type="transmembrane region" description="Helical" evidence="7">
    <location>
        <begin position="256"/>
        <end position="277"/>
    </location>
</feature>
<evidence type="ECO:0000256" key="2">
    <source>
        <dbReference type="ARBA" id="ARBA00022448"/>
    </source>
</evidence>
<dbReference type="InterPro" id="IPR036259">
    <property type="entry name" value="MFS_trans_sf"/>
</dbReference>
<evidence type="ECO:0000256" key="5">
    <source>
        <dbReference type="ARBA" id="ARBA00022989"/>
    </source>
</evidence>
<dbReference type="PROSITE" id="PS50850">
    <property type="entry name" value="MFS"/>
    <property type="match status" value="1"/>
</dbReference>
<dbReference type="PANTHER" id="PTHR23517:SF3">
    <property type="entry name" value="INTEGRAL MEMBRANE TRANSPORT PROTEIN"/>
    <property type="match status" value="1"/>
</dbReference>
<gene>
    <name evidence="9" type="ORF">BST86_04645</name>
</gene>
<evidence type="ECO:0000256" key="1">
    <source>
        <dbReference type="ARBA" id="ARBA00004651"/>
    </source>
</evidence>
<feature type="transmembrane region" description="Helical" evidence="7">
    <location>
        <begin position="170"/>
        <end position="190"/>
    </location>
</feature>
<dbReference type="InterPro" id="IPR020846">
    <property type="entry name" value="MFS_dom"/>
</dbReference>
<dbReference type="GO" id="GO:0022857">
    <property type="term" value="F:transmembrane transporter activity"/>
    <property type="evidence" value="ECO:0007669"/>
    <property type="project" value="InterPro"/>
</dbReference>
<dbReference type="Gene3D" id="1.20.1250.20">
    <property type="entry name" value="MFS general substrate transporter like domains"/>
    <property type="match status" value="1"/>
</dbReference>
<dbReference type="CDD" id="cd06174">
    <property type="entry name" value="MFS"/>
    <property type="match status" value="1"/>
</dbReference>
<protein>
    <submittedName>
        <fullName evidence="9">MFS transporter</fullName>
    </submittedName>
</protein>
<feature type="transmembrane region" description="Helical" evidence="7">
    <location>
        <begin position="219"/>
        <end position="236"/>
    </location>
</feature>
<evidence type="ECO:0000256" key="3">
    <source>
        <dbReference type="ARBA" id="ARBA00022475"/>
    </source>
</evidence>
<evidence type="ECO:0000313" key="10">
    <source>
        <dbReference type="Proteomes" id="UP000239532"/>
    </source>
</evidence>